<gene>
    <name evidence="2" type="ORF">PRLR5076_24920</name>
</gene>
<evidence type="ECO:0000313" key="2">
    <source>
        <dbReference type="EMBL" id="GJG59641.1"/>
    </source>
</evidence>
<dbReference type="Proteomes" id="UP000825483">
    <property type="component" value="Unassembled WGS sequence"/>
</dbReference>
<evidence type="ECO:0000259" key="1">
    <source>
        <dbReference type="Pfam" id="PF14289"/>
    </source>
</evidence>
<dbReference type="InterPro" id="IPR025380">
    <property type="entry name" value="DUF4369"/>
</dbReference>
<sequence>MPDKSKEGIKVFLVPVDGVQDAAHVDSTVIKDGKFEFTKDSTGMEVIRLDYHYRDNVQELLVVTEPGDVNVTIGPNSTTAGTPQNDSLQAWKDQIIRRNVAYNKLRYQNDRHPSDSATNKLKAMQKDYLSFNKAFRSRQPAGVFKDFLKRITGEKQ</sequence>
<organism evidence="2 3">
    <name type="scientific">Prevotella lacticifex</name>
    <dbReference type="NCBI Taxonomy" id="2854755"/>
    <lineage>
        <taxon>Bacteria</taxon>
        <taxon>Pseudomonadati</taxon>
        <taxon>Bacteroidota</taxon>
        <taxon>Bacteroidia</taxon>
        <taxon>Bacteroidales</taxon>
        <taxon>Prevotellaceae</taxon>
        <taxon>Prevotella</taxon>
    </lineage>
</organism>
<comment type="caution">
    <text evidence="2">The sequence shown here is derived from an EMBL/GenBank/DDBJ whole genome shotgun (WGS) entry which is preliminary data.</text>
</comment>
<evidence type="ECO:0000313" key="3">
    <source>
        <dbReference type="Proteomes" id="UP000825483"/>
    </source>
</evidence>
<protein>
    <recommendedName>
        <fullName evidence="1">DUF4369 domain-containing protein</fullName>
    </recommendedName>
</protein>
<proteinExistence type="predicted"/>
<accession>A0A9R1CBQ4</accession>
<feature type="domain" description="DUF4369" evidence="1">
    <location>
        <begin position="5"/>
        <end position="87"/>
    </location>
</feature>
<dbReference type="AlphaFoldDB" id="A0A9R1CBQ4"/>
<dbReference type="Pfam" id="PF14289">
    <property type="entry name" value="DUF4369"/>
    <property type="match status" value="1"/>
</dbReference>
<dbReference type="EMBL" id="BPUB01000002">
    <property type="protein sequence ID" value="GJG59641.1"/>
    <property type="molecule type" value="Genomic_DNA"/>
</dbReference>
<keyword evidence="3" id="KW-1185">Reference proteome</keyword>
<reference evidence="2" key="1">
    <citation type="journal article" date="2022" name="Int. J. Syst. Evol. Microbiol.">
        <title>Prevotella lacticifex sp. nov., isolated from the rumen of cows.</title>
        <authorList>
            <person name="Shinkai T."/>
            <person name="Ikeyama N."/>
            <person name="Kumagai M."/>
            <person name="Ohmori H."/>
            <person name="Sakamoto M."/>
            <person name="Ohkuma M."/>
            <person name="Mitsumori M."/>
        </authorList>
    </citation>
    <scope>NUCLEOTIDE SEQUENCE</scope>
    <source>
        <strain evidence="2">R5076</strain>
    </source>
</reference>
<name>A0A9R1CBQ4_9BACT</name>